<evidence type="ECO:0000256" key="2">
    <source>
        <dbReference type="PROSITE-ProRule" id="PRU00708"/>
    </source>
</evidence>
<dbReference type="Gene3D" id="1.25.40.10">
    <property type="entry name" value="Tetratricopeptide repeat domain"/>
    <property type="match status" value="2"/>
</dbReference>
<dbReference type="PANTHER" id="PTHR47926">
    <property type="entry name" value="PENTATRICOPEPTIDE REPEAT-CONTAINING PROTEIN"/>
    <property type="match status" value="1"/>
</dbReference>
<accession>A0A8T2UVV3</accession>
<dbReference type="GO" id="GO:0048731">
    <property type="term" value="P:system development"/>
    <property type="evidence" value="ECO:0007669"/>
    <property type="project" value="UniProtKB-ARBA"/>
</dbReference>
<dbReference type="InterPro" id="IPR011990">
    <property type="entry name" value="TPR-like_helical_dom_sf"/>
</dbReference>
<organism evidence="3 4">
    <name type="scientific">Ceratopteris richardii</name>
    <name type="common">Triangle waterfern</name>
    <dbReference type="NCBI Taxonomy" id="49495"/>
    <lineage>
        <taxon>Eukaryota</taxon>
        <taxon>Viridiplantae</taxon>
        <taxon>Streptophyta</taxon>
        <taxon>Embryophyta</taxon>
        <taxon>Tracheophyta</taxon>
        <taxon>Polypodiopsida</taxon>
        <taxon>Polypodiidae</taxon>
        <taxon>Polypodiales</taxon>
        <taxon>Pteridineae</taxon>
        <taxon>Pteridaceae</taxon>
        <taxon>Parkerioideae</taxon>
        <taxon>Ceratopteris</taxon>
    </lineage>
</organism>
<dbReference type="GO" id="GO:0003723">
    <property type="term" value="F:RNA binding"/>
    <property type="evidence" value="ECO:0007669"/>
    <property type="project" value="InterPro"/>
</dbReference>
<evidence type="ECO:0000313" key="4">
    <source>
        <dbReference type="Proteomes" id="UP000825935"/>
    </source>
</evidence>
<evidence type="ECO:0000313" key="3">
    <source>
        <dbReference type="EMBL" id="KAH7437863.1"/>
    </source>
</evidence>
<dbReference type="NCBIfam" id="TIGR00756">
    <property type="entry name" value="PPR"/>
    <property type="match status" value="2"/>
</dbReference>
<dbReference type="FunFam" id="1.25.40.10:FF:000158">
    <property type="entry name" value="pentatricopeptide repeat-containing protein At2g33680"/>
    <property type="match status" value="1"/>
</dbReference>
<comment type="caution">
    <text evidence="3">The sequence shown here is derived from an EMBL/GenBank/DDBJ whole genome shotgun (WGS) entry which is preliminary data.</text>
</comment>
<dbReference type="Pfam" id="PF01535">
    <property type="entry name" value="PPR"/>
    <property type="match status" value="2"/>
</dbReference>
<evidence type="ECO:0000256" key="1">
    <source>
        <dbReference type="ARBA" id="ARBA00022737"/>
    </source>
</evidence>
<dbReference type="AlphaFoldDB" id="A0A8T2UVV3"/>
<keyword evidence="1" id="KW-0677">Repeat</keyword>
<dbReference type="Proteomes" id="UP000825935">
    <property type="component" value="Chromosome 5"/>
</dbReference>
<gene>
    <name evidence="3" type="ORF">KP509_05G093000</name>
</gene>
<dbReference type="EMBL" id="CM035410">
    <property type="protein sequence ID" value="KAH7437863.1"/>
    <property type="molecule type" value="Genomic_DNA"/>
</dbReference>
<proteinExistence type="predicted"/>
<evidence type="ECO:0008006" key="5">
    <source>
        <dbReference type="Google" id="ProtNLM"/>
    </source>
</evidence>
<name>A0A8T2UVV3_CERRI</name>
<dbReference type="Pfam" id="PF13041">
    <property type="entry name" value="PPR_2"/>
    <property type="match status" value="2"/>
</dbReference>
<keyword evidence="4" id="KW-1185">Reference proteome</keyword>
<dbReference type="OrthoDB" id="185373at2759"/>
<sequence length="306" mass="33669">MHDGQGERALDCFKRMKHDGITPNETTYACMLKACASIGACDEGQKIHDKIERQGLLEVDIMVGNALVDMYAKCGKFSKAQEVLHQLPFRDVVSWNALIIGFAQGGLGEQALSCFEKMQSEGISPDAVSFLCILNVCSHLGLVDKGYEYFVNMTTKYGIIPNSECFTCIIDLFGRARHLEKAVQLIQEMPVFDRSANWIALLSASDKWGDIKVGRLAYEQAAQVDKMHGPAVLLMANMYSSAEWGGYLLLLCCVVLGSGSKKGSLSLRRGGFFSFLGIGTRRVSGRRGGLLRFILEEDATQGWGLE</sequence>
<dbReference type="InterPro" id="IPR002885">
    <property type="entry name" value="PPR_rpt"/>
</dbReference>
<dbReference type="GO" id="GO:0009451">
    <property type="term" value="P:RNA modification"/>
    <property type="evidence" value="ECO:0007669"/>
    <property type="project" value="InterPro"/>
</dbReference>
<dbReference type="OMA" id="MISGPAK"/>
<dbReference type="InterPro" id="IPR046960">
    <property type="entry name" value="PPR_At4g14850-like_plant"/>
</dbReference>
<protein>
    <recommendedName>
        <fullName evidence="5">Pentatricopeptide repeat-containing protein</fullName>
    </recommendedName>
</protein>
<feature type="repeat" description="PPR" evidence="2">
    <location>
        <begin position="91"/>
        <end position="125"/>
    </location>
</feature>
<dbReference type="PROSITE" id="PS51375">
    <property type="entry name" value="PPR"/>
    <property type="match status" value="2"/>
</dbReference>
<reference evidence="3" key="1">
    <citation type="submission" date="2021-08" db="EMBL/GenBank/DDBJ databases">
        <title>WGS assembly of Ceratopteris richardii.</title>
        <authorList>
            <person name="Marchant D.B."/>
            <person name="Chen G."/>
            <person name="Jenkins J."/>
            <person name="Shu S."/>
            <person name="Leebens-Mack J."/>
            <person name="Grimwood J."/>
            <person name="Schmutz J."/>
            <person name="Soltis P."/>
            <person name="Soltis D."/>
            <person name="Chen Z.-H."/>
        </authorList>
    </citation>
    <scope>NUCLEOTIDE SEQUENCE</scope>
    <source>
        <strain evidence="3">Whitten #5841</strain>
        <tissue evidence="3">Leaf</tissue>
    </source>
</reference>
<feature type="repeat" description="PPR" evidence="2">
    <location>
        <begin position="24"/>
        <end position="58"/>
    </location>
</feature>